<dbReference type="GO" id="GO:0005739">
    <property type="term" value="C:mitochondrion"/>
    <property type="evidence" value="ECO:0007669"/>
    <property type="project" value="UniProtKB-SubCell"/>
</dbReference>
<accession>W9WSV1</accession>
<keyword evidence="5" id="KW-0496">Mitochondrion</keyword>
<evidence type="ECO:0000313" key="9">
    <source>
        <dbReference type="Proteomes" id="UP000019471"/>
    </source>
</evidence>
<dbReference type="HOGENOM" id="CLU_019189_13_1_1"/>
<dbReference type="STRING" id="1182543.W9WSV1"/>
<keyword evidence="4" id="KW-0809">Transit peptide</keyword>
<evidence type="ECO:0000259" key="7">
    <source>
        <dbReference type="Pfam" id="PF01636"/>
    </source>
</evidence>
<gene>
    <name evidence="8" type="ORF">A1O5_08715</name>
</gene>
<name>W9WSV1_9EURO</name>
<dbReference type="PANTHER" id="PTHR36091">
    <property type="entry name" value="ALTERED INHERITANCE OF MITOCHONDRIA PROTEIN 9, MITOCHONDRIAL"/>
    <property type="match status" value="1"/>
</dbReference>
<evidence type="ECO:0000256" key="5">
    <source>
        <dbReference type="ARBA" id="ARBA00023128"/>
    </source>
</evidence>
<dbReference type="PANTHER" id="PTHR36091:SF1">
    <property type="entry name" value="ALTERED INHERITANCE OF MITOCHONDRIA PROTEIN 9, MITOCHONDRIAL"/>
    <property type="match status" value="1"/>
</dbReference>
<evidence type="ECO:0000256" key="4">
    <source>
        <dbReference type="ARBA" id="ARBA00022946"/>
    </source>
</evidence>
<dbReference type="AlphaFoldDB" id="W9WSV1"/>
<organism evidence="8 9">
    <name type="scientific">Cladophialophora psammophila CBS 110553</name>
    <dbReference type="NCBI Taxonomy" id="1182543"/>
    <lineage>
        <taxon>Eukaryota</taxon>
        <taxon>Fungi</taxon>
        <taxon>Dikarya</taxon>
        <taxon>Ascomycota</taxon>
        <taxon>Pezizomycotina</taxon>
        <taxon>Eurotiomycetes</taxon>
        <taxon>Chaetothyriomycetidae</taxon>
        <taxon>Chaetothyriales</taxon>
        <taxon>Herpotrichiellaceae</taxon>
        <taxon>Cladophialophora</taxon>
    </lineage>
</organism>
<dbReference type="OrthoDB" id="2831558at2759"/>
<comment type="caution">
    <text evidence="8">The sequence shown here is derived from an EMBL/GenBank/DDBJ whole genome shotgun (WGS) entry which is preliminary data.</text>
</comment>
<comment type="similarity">
    <text evidence="2">Belongs to the AIM9 family.</text>
</comment>
<dbReference type="RefSeq" id="XP_007747486.1">
    <property type="nucleotide sequence ID" value="XM_007749296.1"/>
</dbReference>
<dbReference type="InterPro" id="IPR051035">
    <property type="entry name" value="Mito_inheritance_9"/>
</dbReference>
<dbReference type="SUPFAM" id="SSF56112">
    <property type="entry name" value="Protein kinase-like (PK-like)"/>
    <property type="match status" value="1"/>
</dbReference>
<feature type="domain" description="Aminoglycoside phosphotransferase" evidence="7">
    <location>
        <begin position="83"/>
        <end position="350"/>
    </location>
</feature>
<sequence length="546" mass="62245">MSFLSRSRRLFTLKPLPLRPSESISLICRGKSITQDELFQFTNGRFLTRDKQQRDARYVNFDLGALCAIAASIGPSISRVREVEKLEGGFSKVLRIQRENGTELIAKISCPNAGLAKYATASEVAVLEYVREYTDIPVPSIYSWSAGASNPVGAEYIIMEKAPGVQLFRVWDQIEERSKLAIIEQLAKWESQLMSIEFPTYGCVYSRHSFPDSDRKTDLSTDIDRSGSYCVGRSGDPTWSTVPWDLASGPRLSLTEFGTALAKREIYRVSRESESAHVVDHRGTAAEQILLLETTVELMKILGSHSDLLCHSKPTLCHPDLHLGDIFVSEDDPSKISAIIDWRFAQIAPMFLQLRWPGFLAPPKDYTAGIVSPKFPDDYEDMDDDEMKLVEYDFKQATIAKAYEVRSHLDNKDAYDAMNMPRGYRELFIGCGETWAEGPAPLRKCLIEVLNFWHDLNLPGECPYAFSPEEIQKHAKQFEQYREQHRAREFALEYLDTDADGWIPPEVDFAKKQQQNRTLLALYVDRMSGQKSREEMRKLWPFSEEI</sequence>
<proteinExistence type="inferred from homology"/>
<dbReference type="Gene3D" id="3.90.1200.10">
    <property type="match status" value="1"/>
</dbReference>
<evidence type="ECO:0000256" key="2">
    <source>
        <dbReference type="ARBA" id="ARBA00005543"/>
    </source>
</evidence>
<evidence type="ECO:0000313" key="8">
    <source>
        <dbReference type="EMBL" id="EXJ68100.1"/>
    </source>
</evidence>
<protein>
    <recommendedName>
        <fullName evidence="3">Altered inheritance of mitochondria protein 9, mitochondrial</fullName>
    </recommendedName>
    <alternativeName>
        <fullName evidence="6">Found in mitochondrial proteome protein 29</fullName>
    </alternativeName>
</protein>
<evidence type="ECO:0000256" key="3">
    <source>
        <dbReference type="ARBA" id="ARBA00016197"/>
    </source>
</evidence>
<evidence type="ECO:0000256" key="1">
    <source>
        <dbReference type="ARBA" id="ARBA00004173"/>
    </source>
</evidence>
<dbReference type="InterPro" id="IPR011009">
    <property type="entry name" value="Kinase-like_dom_sf"/>
</dbReference>
<dbReference type="Proteomes" id="UP000019471">
    <property type="component" value="Unassembled WGS sequence"/>
</dbReference>
<dbReference type="eggNOG" id="ENOG502SIUS">
    <property type="taxonomic scope" value="Eukaryota"/>
</dbReference>
<dbReference type="EMBL" id="AMGX01000014">
    <property type="protein sequence ID" value="EXJ68100.1"/>
    <property type="molecule type" value="Genomic_DNA"/>
</dbReference>
<evidence type="ECO:0000256" key="6">
    <source>
        <dbReference type="ARBA" id="ARBA00031849"/>
    </source>
</evidence>
<dbReference type="Pfam" id="PF01636">
    <property type="entry name" value="APH"/>
    <property type="match status" value="1"/>
</dbReference>
<reference evidence="8 9" key="1">
    <citation type="submission" date="2013-03" db="EMBL/GenBank/DDBJ databases">
        <title>The Genome Sequence of Cladophialophora psammophila CBS 110553.</title>
        <authorList>
            <consortium name="The Broad Institute Genomics Platform"/>
            <person name="Cuomo C."/>
            <person name="de Hoog S."/>
            <person name="Gorbushina A."/>
            <person name="Walker B."/>
            <person name="Young S.K."/>
            <person name="Zeng Q."/>
            <person name="Gargeya S."/>
            <person name="Fitzgerald M."/>
            <person name="Haas B."/>
            <person name="Abouelleil A."/>
            <person name="Allen A.W."/>
            <person name="Alvarado L."/>
            <person name="Arachchi H.M."/>
            <person name="Berlin A.M."/>
            <person name="Chapman S.B."/>
            <person name="Gainer-Dewar J."/>
            <person name="Goldberg J."/>
            <person name="Griggs A."/>
            <person name="Gujja S."/>
            <person name="Hansen M."/>
            <person name="Howarth C."/>
            <person name="Imamovic A."/>
            <person name="Ireland A."/>
            <person name="Larimer J."/>
            <person name="McCowan C."/>
            <person name="Murphy C."/>
            <person name="Pearson M."/>
            <person name="Poon T.W."/>
            <person name="Priest M."/>
            <person name="Roberts A."/>
            <person name="Saif S."/>
            <person name="Shea T."/>
            <person name="Sisk P."/>
            <person name="Sykes S."/>
            <person name="Wortman J."/>
            <person name="Nusbaum C."/>
            <person name="Birren B."/>
        </authorList>
    </citation>
    <scope>NUCLEOTIDE SEQUENCE [LARGE SCALE GENOMIC DNA]</scope>
    <source>
        <strain evidence="8 9">CBS 110553</strain>
    </source>
</reference>
<comment type="subcellular location">
    <subcellularLocation>
        <location evidence="1">Mitochondrion</location>
    </subcellularLocation>
</comment>
<dbReference type="InterPro" id="IPR002575">
    <property type="entry name" value="Aminoglycoside_PTrfase"/>
</dbReference>
<dbReference type="GeneID" id="19193413"/>
<keyword evidence="9" id="KW-1185">Reference proteome</keyword>